<keyword evidence="1" id="KW-0808">Transferase</keyword>
<name>A0ABT0UAA3_9BACT</name>
<keyword evidence="4" id="KW-0067">ATP-binding</keyword>
<evidence type="ECO:0000256" key="2">
    <source>
        <dbReference type="ARBA" id="ARBA00022741"/>
    </source>
</evidence>
<dbReference type="EMBL" id="JAMQBK010000060">
    <property type="protein sequence ID" value="MCM2373271.1"/>
    <property type="molecule type" value="Genomic_DNA"/>
</dbReference>
<organism evidence="7 8">
    <name type="scientific">Aporhodopirellula aestuarii</name>
    <dbReference type="NCBI Taxonomy" id="2950107"/>
    <lineage>
        <taxon>Bacteria</taxon>
        <taxon>Pseudomonadati</taxon>
        <taxon>Planctomycetota</taxon>
        <taxon>Planctomycetia</taxon>
        <taxon>Pirellulales</taxon>
        <taxon>Pirellulaceae</taxon>
        <taxon>Aporhodopirellula</taxon>
    </lineage>
</organism>
<dbReference type="InterPro" id="IPR008271">
    <property type="entry name" value="Ser/Thr_kinase_AS"/>
</dbReference>
<keyword evidence="5" id="KW-0812">Transmembrane</keyword>
<evidence type="ECO:0000256" key="4">
    <source>
        <dbReference type="ARBA" id="ARBA00022840"/>
    </source>
</evidence>
<evidence type="ECO:0000313" key="8">
    <source>
        <dbReference type="Proteomes" id="UP001202961"/>
    </source>
</evidence>
<evidence type="ECO:0000256" key="5">
    <source>
        <dbReference type="SAM" id="Phobius"/>
    </source>
</evidence>
<keyword evidence="8" id="KW-1185">Reference proteome</keyword>
<feature type="domain" description="Protein kinase" evidence="6">
    <location>
        <begin position="9"/>
        <end position="278"/>
    </location>
</feature>
<dbReference type="GO" id="GO:0004674">
    <property type="term" value="F:protein serine/threonine kinase activity"/>
    <property type="evidence" value="ECO:0007669"/>
    <property type="project" value="UniProtKB-KW"/>
</dbReference>
<dbReference type="PANTHER" id="PTHR43289:SF6">
    <property type="entry name" value="SERINE_THREONINE-PROTEIN KINASE NEKL-3"/>
    <property type="match status" value="1"/>
</dbReference>
<dbReference type="SMART" id="SM00220">
    <property type="entry name" value="S_TKc"/>
    <property type="match status" value="1"/>
</dbReference>
<reference evidence="7 8" key="1">
    <citation type="journal article" date="2022" name="Syst. Appl. Microbiol.">
        <title>Rhodopirellula aestuarii sp. nov., a novel member of the genus Rhodopirellula isolated from brackish sediments collected in the Tagus River estuary, Portugal.</title>
        <authorList>
            <person name="Vitorino I.R."/>
            <person name="Klimek D."/>
            <person name="Calusinska M."/>
            <person name="Lobo-da-Cunha A."/>
            <person name="Vasconcelos V."/>
            <person name="Lage O.M."/>
        </authorList>
    </citation>
    <scope>NUCLEOTIDE SEQUENCE [LARGE SCALE GENOMIC DNA]</scope>
    <source>
        <strain evidence="7 8">ICT_H3.1</strain>
    </source>
</reference>
<dbReference type="Proteomes" id="UP001202961">
    <property type="component" value="Unassembled WGS sequence"/>
</dbReference>
<dbReference type="PANTHER" id="PTHR43289">
    <property type="entry name" value="MITOGEN-ACTIVATED PROTEIN KINASE KINASE KINASE 20-RELATED"/>
    <property type="match status" value="1"/>
</dbReference>
<keyword evidence="3 7" id="KW-0418">Kinase</keyword>
<dbReference type="Gene3D" id="1.10.510.10">
    <property type="entry name" value="Transferase(Phosphotransferase) domain 1"/>
    <property type="match status" value="1"/>
</dbReference>
<dbReference type="InterPro" id="IPR000719">
    <property type="entry name" value="Prot_kinase_dom"/>
</dbReference>
<comment type="caution">
    <text evidence="7">The sequence shown here is derived from an EMBL/GenBank/DDBJ whole genome shotgun (WGS) entry which is preliminary data.</text>
</comment>
<keyword evidence="7" id="KW-0723">Serine/threonine-protein kinase</keyword>
<dbReference type="SUPFAM" id="SSF56112">
    <property type="entry name" value="Protein kinase-like (PK-like)"/>
    <property type="match status" value="1"/>
</dbReference>
<feature type="transmembrane region" description="Helical" evidence="5">
    <location>
        <begin position="343"/>
        <end position="365"/>
    </location>
</feature>
<accession>A0ABT0UAA3</accession>
<proteinExistence type="predicted"/>
<keyword evidence="5" id="KW-1133">Transmembrane helix</keyword>
<dbReference type="PROSITE" id="PS50011">
    <property type="entry name" value="PROTEIN_KINASE_DOM"/>
    <property type="match status" value="1"/>
</dbReference>
<dbReference type="Gene3D" id="3.30.200.20">
    <property type="entry name" value="Phosphorylase Kinase, domain 1"/>
    <property type="match status" value="1"/>
</dbReference>
<protein>
    <submittedName>
        <fullName evidence="7">Serine/threonine protein kinase</fullName>
    </submittedName>
</protein>
<evidence type="ECO:0000256" key="3">
    <source>
        <dbReference type="ARBA" id="ARBA00022777"/>
    </source>
</evidence>
<evidence type="ECO:0000313" key="7">
    <source>
        <dbReference type="EMBL" id="MCM2373271.1"/>
    </source>
</evidence>
<evidence type="ECO:0000256" key="1">
    <source>
        <dbReference type="ARBA" id="ARBA00022679"/>
    </source>
</evidence>
<gene>
    <name evidence="7" type="ORF">NB063_21880</name>
</gene>
<dbReference type="PROSITE" id="PS00108">
    <property type="entry name" value="PROTEIN_KINASE_ST"/>
    <property type="match status" value="1"/>
</dbReference>
<dbReference type="Pfam" id="PF00069">
    <property type="entry name" value="Pkinase"/>
    <property type="match status" value="1"/>
</dbReference>
<keyword evidence="5" id="KW-0472">Membrane</keyword>
<dbReference type="CDD" id="cd14014">
    <property type="entry name" value="STKc_PknB_like"/>
    <property type="match status" value="1"/>
</dbReference>
<sequence length="366" mass="39509">MPHLHLSDFKLGSVLGVGTVGTIYDGSVRDDIEVSATAKALVGKAIAIKKLHPAICSDELIQARFRREMLILERLQHPNIIGYHGGGSENGQLFYVMQRVDGGTIKDLLEATGRLVWPVVVDVSRQVSSALQCAHNHGVIHRDLKPGNLFLTRDAQVKLGDFGIARDQHSADLTDQGLTVGTHAYMAPEQIVGETSISGKVDLYALGCCMFEMLTGRKVFLGENFAQLFEQHLRSTPPRVSTLAGDVPPELDEVINACLAKRPDDRPFNARAVQGVMLEIGEKYGLGTSPEESAVGQLADEVYRGVTPKSFDVGAGNVTEKGRLLLEQQIQARIGGTPREAIAPWKIAVLLLGLVLVIGLAAILAN</sequence>
<dbReference type="RefSeq" id="WP_250931006.1">
    <property type="nucleotide sequence ID" value="NZ_JAMQBK010000060.1"/>
</dbReference>
<keyword evidence="2" id="KW-0547">Nucleotide-binding</keyword>
<evidence type="ECO:0000259" key="6">
    <source>
        <dbReference type="PROSITE" id="PS50011"/>
    </source>
</evidence>
<dbReference type="InterPro" id="IPR011009">
    <property type="entry name" value="Kinase-like_dom_sf"/>
</dbReference>